<dbReference type="RefSeq" id="XP_007784876.1">
    <property type="nucleotide sequence ID" value="XM_007786686.1"/>
</dbReference>
<dbReference type="SUPFAM" id="SSF55753">
    <property type="entry name" value="Actin depolymerizing proteins"/>
    <property type="match status" value="1"/>
</dbReference>
<feature type="compositionally biased region" description="Basic and acidic residues" evidence="1">
    <location>
        <begin position="923"/>
        <end position="933"/>
    </location>
</feature>
<dbReference type="EMBL" id="JH767618">
    <property type="protein sequence ID" value="EON69559.1"/>
    <property type="molecule type" value="Genomic_DNA"/>
</dbReference>
<feature type="region of interest" description="Disordered" evidence="1">
    <location>
        <begin position="912"/>
        <end position="941"/>
    </location>
</feature>
<feature type="compositionally biased region" description="Polar residues" evidence="1">
    <location>
        <begin position="851"/>
        <end position="861"/>
    </location>
</feature>
<feature type="region of interest" description="Disordered" evidence="1">
    <location>
        <begin position="822"/>
        <end position="900"/>
    </location>
</feature>
<feature type="region of interest" description="Disordered" evidence="1">
    <location>
        <begin position="407"/>
        <end position="432"/>
    </location>
</feature>
<feature type="region of interest" description="Disordered" evidence="1">
    <location>
        <begin position="521"/>
        <end position="644"/>
    </location>
</feature>
<dbReference type="OrthoDB" id="74412at2759"/>
<evidence type="ECO:0000313" key="3">
    <source>
        <dbReference type="Proteomes" id="UP000016924"/>
    </source>
</evidence>
<dbReference type="AlphaFoldDB" id="R7Z6B9"/>
<dbReference type="eggNOG" id="ENOG502RYYT">
    <property type="taxonomic scope" value="Eukaryota"/>
</dbReference>
<evidence type="ECO:0000313" key="2">
    <source>
        <dbReference type="EMBL" id="EON69559.1"/>
    </source>
</evidence>
<organism evidence="2 3">
    <name type="scientific">Coniosporium apollinis (strain CBS 100218)</name>
    <name type="common">Rock-inhabiting black yeast</name>
    <dbReference type="NCBI Taxonomy" id="1168221"/>
    <lineage>
        <taxon>Eukaryota</taxon>
        <taxon>Fungi</taxon>
        <taxon>Dikarya</taxon>
        <taxon>Ascomycota</taxon>
        <taxon>Pezizomycotina</taxon>
        <taxon>Dothideomycetes</taxon>
        <taxon>Dothideomycetes incertae sedis</taxon>
        <taxon>Coniosporium</taxon>
    </lineage>
</organism>
<feature type="region of interest" description="Disordered" evidence="1">
    <location>
        <begin position="662"/>
        <end position="684"/>
    </location>
</feature>
<keyword evidence="3" id="KW-1185">Reference proteome</keyword>
<feature type="region of interest" description="Disordered" evidence="1">
    <location>
        <begin position="961"/>
        <end position="1083"/>
    </location>
</feature>
<sequence length="1200" mass="130314">MSLNGLDSPKVTEAYQSALTEAGGWFLLKYASRDEIEVFARGSRGVAEARASIAQHTDKAPLYGFLLYRRRKVLIKYLPEGTSRLLQARVAVHFQSIADKFLPHDTIFTISSSEDLNDFTLTAACSLHAAASSSRSSSGSARRKKLDGITEDEEEEKPGTIDPVQEEGTVSVLGTAIMGSLVPPELQRVDAAPKRVSIDRPPMTPRAKTSVSQLMLGVLPSPPAASIKEHAASDYAASITSLEQYKSRVPLEDQLRLSSYEERPNISVTHDHDPYSYMSDQYGFKPKIKLGPRPTTNPRKRPHTSGTASKERAISILPAGLKVAPRKHDRDPSPRNSKGLNPVPSMSVPPPPPIPNSPEISIVMSARPTSSGTAKSLPASIYARSTGVTPEKQRLVKALELRRKRQSAARSLKAESMEAPPSVPSIAEEEGTDDARLLPKSSLVEDTAVASRAGTSFLGMAQEEYDPFNASRAPMPVSTRRSKQHGDIAMVYISDTRPRVRASRSSLMECQLATKDLEALANESSAEDVDQSKVDSGVDVDYTEPREPEQDVSTVAASSPISDDLTDASSTRPSSASEILHHDASPSTKGAEAALSSNPDMRTPEPAFERRKESSPQSSPTATSEPVVATVRKDADSSLQPKTANNYDVIRHSLFVGGGHTIHVTGSPTKSEHWSNSQTGEKEKRRGFVEPLHVDCNSAENSDADYLSDDSFMEELQSATVEEAKPMSVSISRSPVLPFFPRRSSSALSVDRRVATDQAASIEPRASEDHLSPEPFTVRATRLPPASSSRPSSPYYEAVSIAKKTKVSTGISKRIQALADNLDRETPVSTSHSPTGSPDFSNSLVALRKSSFAQETPSRPGSSAGMHRSRPSKTSFPSVLAPSDCPASPLPQSSPAPKDGISTVYNVLQENDGPESISVTARIVRDGRTEKPDLTMPTGATPLELHECPVVIEHQIASPKKLTTKASPAKPDAALPLASPTKPMRDGSSSALPRSSSEVSWKSFGRRMSEAKSPPPSRSARSMSNTSLNSSLDAFDEDNVDEKKPSKASRLFKRMSSSLSSASRRSIQVISPPVREEDRDTLDTAEPPSAVVIGDVNVQFPDTLLWKRRWVEIDPQGNLLLSPSKANEHPRGVTKRYHITDFQQPFVPDLDRQELPNSVILDFADGRSLQCAGEDYTTQAAILRSLRESQRAWREFQQLQ</sequence>
<dbReference type="Proteomes" id="UP000016924">
    <property type="component" value="Unassembled WGS sequence"/>
</dbReference>
<accession>R7Z6B9</accession>
<name>R7Z6B9_CONA1</name>
<feature type="compositionally biased region" description="Polar residues" evidence="1">
    <location>
        <begin position="664"/>
        <end position="679"/>
    </location>
</feature>
<feature type="region of interest" description="Disordered" evidence="1">
    <location>
        <begin position="132"/>
        <end position="166"/>
    </location>
</feature>
<feature type="compositionally biased region" description="Polar residues" evidence="1">
    <location>
        <begin position="987"/>
        <end position="1000"/>
    </location>
</feature>
<proteinExistence type="predicted"/>
<feature type="region of interest" description="Disordered" evidence="1">
    <location>
        <begin position="759"/>
        <end position="795"/>
    </location>
</feature>
<feature type="compositionally biased region" description="Low complexity" evidence="1">
    <location>
        <begin position="1054"/>
        <end position="1066"/>
    </location>
</feature>
<feature type="compositionally biased region" description="Polar residues" evidence="1">
    <location>
        <begin position="827"/>
        <end position="844"/>
    </location>
</feature>
<dbReference type="InterPro" id="IPR029006">
    <property type="entry name" value="ADF-H/Gelsolin-like_dom_sf"/>
</dbReference>
<gene>
    <name evidence="2" type="ORF">W97_08819</name>
</gene>
<protein>
    <recommendedName>
        <fullName evidence="4">ADF-H domain-containing protein</fullName>
    </recommendedName>
</protein>
<reference evidence="3" key="1">
    <citation type="submission" date="2012-06" db="EMBL/GenBank/DDBJ databases">
        <title>The genome sequence of Coniosporium apollinis CBS 100218.</title>
        <authorList>
            <consortium name="The Broad Institute Genome Sequencing Platform"/>
            <person name="Cuomo C."/>
            <person name="Gorbushina A."/>
            <person name="Noack S."/>
            <person name="Walker B."/>
            <person name="Young S.K."/>
            <person name="Zeng Q."/>
            <person name="Gargeya S."/>
            <person name="Fitzgerald M."/>
            <person name="Haas B."/>
            <person name="Abouelleil A."/>
            <person name="Alvarado L."/>
            <person name="Arachchi H.M."/>
            <person name="Berlin A.M."/>
            <person name="Chapman S.B."/>
            <person name="Goldberg J."/>
            <person name="Griggs A."/>
            <person name="Gujja S."/>
            <person name="Hansen M."/>
            <person name="Howarth C."/>
            <person name="Imamovic A."/>
            <person name="Larimer J."/>
            <person name="McCowan C."/>
            <person name="Montmayeur A."/>
            <person name="Murphy C."/>
            <person name="Neiman D."/>
            <person name="Pearson M."/>
            <person name="Priest M."/>
            <person name="Roberts A."/>
            <person name="Saif S."/>
            <person name="Shea T."/>
            <person name="Sisk P."/>
            <person name="Sykes S."/>
            <person name="Wortman J."/>
            <person name="Nusbaum C."/>
            <person name="Birren B."/>
        </authorList>
    </citation>
    <scope>NUCLEOTIDE SEQUENCE [LARGE SCALE GENOMIC DNA]</scope>
    <source>
        <strain evidence="3">CBS 100218</strain>
    </source>
</reference>
<dbReference type="GeneID" id="19906130"/>
<dbReference type="HOGENOM" id="CLU_004392_0_0_1"/>
<dbReference type="STRING" id="1168221.R7Z6B9"/>
<evidence type="ECO:0008006" key="4">
    <source>
        <dbReference type="Google" id="ProtNLM"/>
    </source>
</evidence>
<evidence type="ECO:0000256" key="1">
    <source>
        <dbReference type="SAM" id="MobiDB-lite"/>
    </source>
</evidence>
<feature type="compositionally biased region" description="Pro residues" evidence="1">
    <location>
        <begin position="347"/>
        <end position="356"/>
    </location>
</feature>
<feature type="compositionally biased region" description="Low complexity" evidence="1">
    <location>
        <begin position="784"/>
        <end position="794"/>
    </location>
</feature>
<feature type="compositionally biased region" description="Polar residues" evidence="1">
    <location>
        <begin position="551"/>
        <end position="577"/>
    </location>
</feature>
<feature type="region of interest" description="Disordered" evidence="1">
    <location>
        <begin position="281"/>
        <end position="359"/>
    </location>
</feature>
<dbReference type="Gene3D" id="3.40.20.10">
    <property type="entry name" value="Severin"/>
    <property type="match status" value="1"/>
</dbReference>
<dbReference type="OMA" id="GNTLQCA"/>
<feature type="compositionally biased region" description="Polar residues" evidence="1">
    <location>
        <begin position="615"/>
        <end position="624"/>
    </location>
</feature>